<feature type="transmembrane region" description="Helical" evidence="2">
    <location>
        <begin position="56"/>
        <end position="74"/>
    </location>
</feature>
<dbReference type="EMBL" id="NJHN03000117">
    <property type="protein sequence ID" value="KAH9413912.1"/>
    <property type="molecule type" value="Genomic_DNA"/>
</dbReference>
<evidence type="ECO:0000256" key="1">
    <source>
        <dbReference type="SAM" id="MobiDB-lite"/>
    </source>
</evidence>
<feature type="transmembrane region" description="Helical" evidence="2">
    <location>
        <begin position="106"/>
        <end position="128"/>
    </location>
</feature>
<evidence type="ECO:0000256" key="2">
    <source>
        <dbReference type="SAM" id="Phobius"/>
    </source>
</evidence>
<reference evidence="3 4" key="1">
    <citation type="journal article" date="2018" name="J. Allergy Clin. Immunol.">
        <title>High-quality assembly of Dermatophagoides pteronyssinus genome and transcriptome reveals a wide range of novel allergens.</title>
        <authorList>
            <person name="Liu X.Y."/>
            <person name="Yang K.Y."/>
            <person name="Wang M.Q."/>
            <person name="Kwok J.S."/>
            <person name="Zeng X."/>
            <person name="Yang Z."/>
            <person name="Xiao X.J."/>
            <person name="Lau C.P."/>
            <person name="Li Y."/>
            <person name="Huang Z.M."/>
            <person name="Ba J.G."/>
            <person name="Yim A.K."/>
            <person name="Ouyang C.Y."/>
            <person name="Ngai S.M."/>
            <person name="Chan T.F."/>
            <person name="Leung E.L."/>
            <person name="Liu L."/>
            <person name="Liu Z.G."/>
            <person name="Tsui S.K."/>
        </authorList>
    </citation>
    <scope>NUCLEOTIDE SEQUENCE [LARGE SCALE GENOMIC DNA]</scope>
    <source>
        <strain evidence="3">Derp</strain>
    </source>
</reference>
<name>A0ABQ8IUI8_DERPT</name>
<evidence type="ECO:0000313" key="3">
    <source>
        <dbReference type="EMBL" id="KAH9413912.1"/>
    </source>
</evidence>
<evidence type="ECO:0000313" key="4">
    <source>
        <dbReference type="Proteomes" id="UP000887458"/>
    </source>
</evidence>
<protein>
    <submittedName>
        <fullName evidence="3">Uncharacterized protein</fullName>
    </submittedName>
</protein>
<feature type="compositionally biased region" description="Polar residues" evidence="1">
    <location>
        <begin position="172"/>
        <end position="182"/>
    </location>
</feature>
<feature type="region of interest" description="Disordered" evidence="1">
    <location>
        <begin position="149"/>
        <end position="182"/>
    </location>
</feature>
<feature type="transmembrane region" description="Helical" evidence="2">
    <location>
        <begin position="12"/>
        <end position="33"/>
    </location>
</feature>
<keyword evidence="2" id="KW-1133">Transmembrane helix</keyword>
<proteinExistence type="predicted"/>
<keyword evidence="2" id="KW-0472">Membrane</keyword>
<comment type="caution">
    <text evidence="3">The sequence shown here is derived from an EMBL/GenBank/DDBJ whole genome shotgun (WGS) entry which is preliminary data.</text>
</comment>
<dbReference type="Proteomes" id="UP000887458">
    <property type="component" value="Unassembled WGS sequence"/>
</dbReference>
<gene>
    <name evidence="3" type="ORF">DERP_009511</name>
</gene>
<sequence length="182" mass="20633">MTYFYGFECRKWTIIVMCLFLIVARIFAIISLIEGTATTDDEDIKEHDKNSKEFNFKWLIIQLIKCAIILVGLYGAIKEHLWFSLTFCVLFLYAAVNDIIEHAKSLYLLSAILTFLLLIDISFVIDLFRHYYSSSSSTKISIRTTISGKDSVKNSKFSKKTSTKNSKDIYSGASTSSCSAPV</sequence>
<organism evidence="3 4">
    <name type="scientific">Dermatophagoides pteronyssinus</name>
    <name type="common">European house dust mite</name>
    <dbReference type="NCBI Taxonomy" id="6956"/>
    <lineage>
        <taxon>Eukaryota</taxon>
        <taxon>Metazoa</taxon>
        <taxon>Ecdysozoa</taxon>
        <taxon>Arthropoda</taxon>
        <taxon>Chelicerata</taxon>
        <taxon>Arachnida</taxon>
        <taxon>Acari</taxon>
        <taxon>Acariformes</taxon>
        <taxon>Sarcoptiformes</taxon>
        <taxon>Astigmata</taxon>
        <taxon>Psoroptidia</taxon>
        <taxon>Analgoidea</taxon>
        <taxon>Pyroglyphidae</taxon>
        <taxon>Dermatophagoidinae</taxon>
        <taxon>Dermatophagoides</taxon>
    </lineage>
</organism>
<keyword evidence="2" id="KW-0812">Transmembrane</keyword>
<feature type="transmembrane region" description="Helical" evidence="2">
    <location>
        <begin position="81"/>
        <end position="100"/>
    </location>
</feature>
<keyword evidence="4" id="KW-1185">Reference proteome</keyword>
<accession>A0ABQ8IUI8</accession>
<reference evidence="3 4" key="2">
    <citation type="journal article" date="2022" name="Mol. Biol. Evol.">
        <title>Comparative Genomics Reveals Insights into the Divergent Evolution of Astigmatic Mites and Household Pest Adaptations.</title>
        <authorList>
            <person name="Xiong Q."/>
            <person name="Wan A.T."/>
            <person name="Liu X."/>
            <person name="Fung C.S."/>
            <person name="Xiao X."/>
            <person name="Malainual N."/>
            <person name="Hou J."/>
            <person name="Wang L."/>
            <person name="Wang M."/>
            <person name="Yang K.Y."/>
            <person name="Cui Y."/>
            <person name="Leung E.L."/>
            <person name="Nong W."/>
            <person name="Shin S.K."/>
            <person name="Au S.W."/>
            <person name="Jeong K.Y."/>
            <person name="Chew F.T."/>
            <person name="Hui J.H."/>
            <person name="Leung T.F."/>
            <person name="Tungtrongchitr A."/>
            <person name="Zhong N."/>
            <person name="Liu Z."/>
            <person name="Tsui S.K."/>
        </authorList>
    </citation>
    <scope>NUCLEOTIDE SEQUENCE [LARGE SCALE GENOMIC DNA]</scope>
    <source>
        <strain evidence="3">Derp</strain>
    </source>
</reference>